<dbReference type="RefSeq" id="WP_202094503.1">
    <property type="nucleotide sequence ID" value="NZ_CP061035.1"/>
</dbReference>
<organism evidence="1 2">
    <name type="scientific">Sphingomonas aliaeris</name>
    <dbReference type="NCBI Taxonomy" id="2759526"/>
    <lineage>
        <taxon>Bacteria</taxon>
        <taxon>Pseudomonadati</taxon>
        <taxon>Pseudomonadota</taxon>
        <taxon>Alphaproteobacteria</taxon>
        <taxon>Sphingomonadales</taxon>
        <taxon>Sphingomonadaceae</taxon>
        <taxon>Sphingomonas</taxon>
    </lineage>
</organism>
<sequence length="174" mass="19012">MATEQNILRELFVTGLKNAHAVEKQALSIMTPQVSRIENYPEVADRLRLHIDETNGQIGRLDEILAEFDTSGSALKDLGLSMSGGMAAMAHTVAGDEIIKNSFANYAFEHFEIASYKSLLVLAQDGGFSRAVPLLEQSLGEEVSMAQWIDESLPLVTRRYASLYAESGSFGAKV</sequence>
<name>A0A974NVS1_9SPHN</name>
<dbReference type="AlphaFoldDB" id="A0A974NVS1"/>
<dbReference type="SUPFAM" id="SSF47240">
    <property type="entry name" value="Ferritin-like"/>
    <property type="match status" value="1"/>
</dbReference>
<proteinExistence type="predicted"/>
<dbReference type="PANTHER" id="PTHR30565">
    <property type="entry name" value="PROTEIN YCIF"/>
    <property type="match status" value="1"/>
</dbReference>
<dbReference type="EMBL" id="CP061035">
    <property type="protein sequence ID" value="QQV77708.1"/>
    <property type="molecule type" value="Genomic_DNA"/>
</dbReference>
<protein>
    <submittedName>
        <fullName evidence="1">Ferritin-like domain-containing protein</fullName>
    </submittedName>
</protein>
<dbReference type="InterPro" id="IPR009078">
    <property type="entry name" value="Ferritin-like_SF"/>
</dbReference>
<dbReference type="Gene3D" id="1.20.1260.10">
    <property type="match status" value="1"/>
</dbReference>
<dbReference type="KEGG" id="sari:H5J25_02685"/>
<dbReference type="PANTHER" id="PTHR30565:SF9">
    <property type="entry name" value="PROTEIN YCIF"/>
    <property type="match status" value="1"/>
</dbReference>
<reference evidence="2" key="1">
    <citation type="submission" date="2020-09" db="EMBL/GenBank/DDBJ databases">
        <title>Sphingomonas sp., a new species isolated from pork steak.</title>
        <authorList>
            <person name="Heidler von Heilborn D."/>
        </authorList>
    </citation>
    <scope>NUCLEOTIDE SEQUENCE [LARGE SCALE GENOMIC DNA]</scope>
</reference>
<dbReference type="InterPro" id="IPR010287">
    <property type="entry name" value="DUF892_YciF-like"/>
</dbReference>
<dbReference type="Pfam" id="PF05974">
    <property type="entry name" value="DUF892"/>
    <property type="match status" value="1"/>
</dbReference>
<evidence type="ECO:0000313" key="1">
    <source>
        <dbReference type="EMBL" id="QQV77708.1"/>
    </source>
</evidence>
<dbReference type="InterPro" id="IPR047114">
    <property type="entry name" value="YciF"/>
</dbReference>
<dbReference type="Proteomes" id="UP000595894">
    <property type="component" value="Chromosome"/>
</dbReference>
<accession>A0A974NVS1</accession>
<evidence type="ECO:0000313" key="2">
    <source>
        <dbReference type="Proteomes" id="UP000595894"/>
    </source>
</evidence>
<dbReference type="InterPro" id="IPR012347">
    <property type="entry name" value="Ferritin-like"/>
</dbReference>
<gene>
    <name evidence="1" type="ORF">H5J25_02685</name>
</gene>
<keyword evidence="2" id="KW-1185">Reference proteome</keyword>